<reference evidence="2" key="1">
    <citation type="submission" date="2022-09" db="EMBL/GenBank/DDBJ databases">
        <title>Fusarium specimens isolated from Avocado Roots.</title>
        <authorList>
            <person name="Stajich J."/>
            <person name="Roper C."/>
            <person name="Heimlech-Rivalta G."/>
        </authorList>
    </citation>
    <scope>NUCLEOTIDE SEQUENCE</scope>
    <source>
        <strain evidence="2">A02</strain>
    </source>
</reference>
<proteinExistence type="predicted"/>
<dbReference type="InterPro" id="IPR008030">
    <property type="entry name" value="NmrA-like"/>
</dbReference>
<accession>A0A9W8QU70</accession>
<dbReference type="InterPro" id="IPR036291">
    <property type="entry name" value="NAD(P)-bd_dom_sf"/>
</dbReference>
<sequence>MAVIIHVAILGATGESGGLFLNGLLEAQGRNSYAVLTRAALTDKPEYARLSQRGVNVSIADLDGPEEKISRILKAIDVAIATGPPNALESQLPLARVSKRAGVKRSVSSSYAMAIAPNGIPTAQDK</sequence>
<feature type="non-terminal residue" evidence="2">
    <location>
        <position position="126"/>
    </location>
</feature>
<comment type="caution">
    <text evidence="2">The sequence shown here is derived from an EMBL/GenBank/DDBJ whole genome shotgun (WGS) entry which is preliminary data.</text>
</comment>
<evidence type="ECO:0000259" key="1">
    <source>
        <dbReference type="Pfam" id="PF05368"/>
    </source>
</evidence>
<organism evidence="2 3">
    <name type="scientific">Fusarium falciforme</name>
    <dbReference type="NCBI Taxonomy" id="195108"/>
    <lineage>
        <taxon>Eukaryota</taxon>
        <taxon>Fungi</taxon>
        <taxon>Dikarya</taxon>
        <taxon>Ascomycota</taxon>
        <taxon>Pezizomycotina</taxon>
        <taxon>Sordariomycetes</taxon>
        <taxon>Hypocreomycetidae</taxon>
        <taxon>Hypocreales</taxon>
        <taxon>Nectriaceae</taxon>
        <taxon>Fusarium</taxon>
        <taxon>Fusarium solani species complex</taxon>
    </lineage>
</organism>
<protein>
    <recommendedName>
        <fullName evidence="1">NmrA-like domain-containing protein</fullName>
    </recommendedName>
</protein>
<dbReference type="Pfam" id="PF05368">
    <property type="entry name" value="NmrA"/>
    <property type="match status" value="1"/>
</dbReference>
<dbReference type="SUPFAM" id="SSF51735">
    <property type="entry name" value="NAD(P)-binding Rossmann-fold domains"/>
    <property type="match status" value="1"/>
</dbReference>
<dbReference type="AlphaFoldDB" id="A0A9W8QU70"/>
<evidence type="ECO:0000313" key="2">
    <source>
        <dbReference type="EMBL" id="KAJ4176410.1"/>
    </source>
</evidence>
<keyword evidence="3" id="KW-1185">Reference proteome</keyword>
<name>A0A9W8QU70_9HYPO</name>
<evidence type="ECO:0000313" key="3">
    <source>
        <dbReference type="Proteomes" id="UP001152087"/>
    </source>
</evidence>
<dbReference type="Proteomes" id="UP001152087">
    <property type="component" value="Unassembled WGS sequence"/>
</dbReference>
<feature type="domain" description="NmrA-like" evidence="1">
    <location>
        <begin position="7"/>
        <end position="113"/>
    </location>
</feature>
<dbReference type="EMBL" id="JAOQAV010000192">
    <property type="protein sequence ID" value="KAJ4176410.1"/>
    <property type="molecule type" value="Genomic_DNA"/>
</dbReference>
<gene>
    <name evidence="2" type="ORF">NW755_014429</name>
</gene>
<dbReference type="Gene3D" id="3.40.50.720">
    <property type="entry name" value="NAD(P)-binding Rossmann-like Domain"/>
    <property type="match status" value="1"/>
</dbReference>